<evidence type="ECO:0000313" key="1">
    <source>
        <dbReference type="EMBL" id="JAV76325.1"/>
    </source>
</evidence>
<protein>
    <submittedName>
        <fullName evidence="1">Uncharacterized protein</fullName>
    </submittedName>
</protein>
<organism evidence="1">
    <name type="scientific">Photinus pyralis</name>
    <name type="common">Common eastern firefly</name>
    <name type="synonym">Lampyris pyralis</name>
    <dbReference type="NCBI Taxonomy" id="7054"/>
    <lineage>
        <taxon>Eukaryota</taxon>
        <taxon>Metazoa</taxon>
        <taxon>Ecdysozoa</taxon>
        <taxon>Arthropoda</taxon>
        <taxon>Hexapoda</taxon>
        <taxon>Insecta</taxon>
        <taxon>Pterygota</taxon>
        <taxon>Neoptera</taxon>
        <taxon>Endopterygota</taxon>
        <taxon>Coleoptera</taxon>
        <taxon>Polyphaga</taxon>
        <taxon>Elateriformia</taxon>
        <taxon>Elateroidea</taxon>
        <taxon>Lampyridae</taxon>
        <taxon>Lampyrinae</taxon>
        <taxon>Photinus</taxon>
    </lineage>
</organism>
<proteinExistence type="predicted"/>
<dbReference type="AlphaFoldDB" id="A0A1Y1LW81"/>
<reference evidence="1" key="1">
    <citation type="journal article" date="2016" name="Sci. Rep.">
        <title>Molecular characterization of firefly nuptial gifts: a multi-omics approach sheds light on postcopulatory sexual selection.</title>
        <authorList>
            <person name="Al-Wathiqui N."/>
            <person name="Fallon T.R."/>
            <person name="South A."/>
            <person name="Weng J.K."/>
            <person name="Lewis S.M."/>
        </authorList>
    </citation>
    <scope>NUCLEOTIDE SEQUENCE</scope>
</reference>
<accession>A0A1Y1LW81</accession>
<sequence>MKVEASSSSTDSAIISARSDNQIHLPPKYCKYKESFSDIYKFSPTKSSNDEIISDNSLNDEAHTNWYRDPQIRPRTMSECADSVASYSLQHGTPSASANSLCSPSMSFLSRQNALDSEEYIADVYCDPETRV</sequence>
<dbReference type="EMBL" id="GEZM01048857">
    <property type="protein sequence ID" value="JAV76321.1"/>
    <property type="molecule type" value="Transcribed_RNA"/>
</dbReference>
<name>A0A1Y1LW81_PHOPY</name>
<dbReference type="EMBL" id="GEZM01048854">
    <property type="protein sequence ID" value="JAV76325.1"/>
    <property type="molecule type" value="Transcribed_RNA"/>
</dbReference>